<dbReference type="Gene3D" id="3.40.710.10">
    <property type="entry name" value="DD-peptidase/beta-lactamase superfamily"/>
    <property type="match status" value="1"/>
</dbReference>
<keyword evidence="4" id="KW-1185">Reference proteome</keyword>
<evidence type="ECO:0000313" key="4">
    <source>
        <dbReference type="Proteomes" id="UP000654257"/>
    </source>
</evidence>
<accession>A0A917CNA6</accession>
<proteinExistence type="predicted"/>
<dbReference type="EMBL" id="BMCU01000001">
    <property type="protein sequence ID" value="GGF93338.1"/>
    <property type="molecule type" value="Genomic_DNA"/>
</dbReference>
<dbReference type="RefSeq" id="WP_229745730.1">
    <property type="nucleotide sequence ID" value="NZ_BMCU01000001.1"/>
</dbReference>
<comment type="caution">
    <text evidence="3">The sequence shown here is derived from an EMBL/GenBank/DDBJ whole genome shotgun (WGS) entry which is preliminary data.</text>
</comment>
<keyword evidence="2" id="KW-1133">Transmembrane helix</keyword>
<feature type="transmembrane region" description="Helical" evidence="2">
    <location>
        <begin position="26"/>
        <end position="45"/>
    </location>
</feature>
<evidence type="ECO:0000256" key="1">
    <source>
        <dbReference type="SAM" id="MobiDB-lite"/>
    </source>
</evidence>
<feature type="region of interest" description="Disordered" evidence="1">
    <location>
        <begin position="426"/>
        <end position="449"/>
    </location>
</feature>
<dbReference type="AlphaFoldDB" id="A0A917CNA6"/>
<keyword evidence="2" id="KW-0472">Membrane</keyword>
<keyword evidence="2" id="KW-0812">Transmembrane</keyword>
<dbReference type="Proteomes" id="UP000654257">
    <property type="component" value="Unassembled WGS sequence"/>
</dbReference>
<gene>
    <name evidence="3" type="ORF">GCM10007304_04020</name>
</gene>
<sequence length="562" mass="58489">MFSVLPAPVSSRTAPRRLPTGLRPRYVIALLVAFAVMAAMATVVVSKPRSEAAILVENFAHALDERNVAAAAALTSYPNAAAQTITQMFDGLGPTGQSSTRMSQYIGLDETSGFFTLDTTWTFGEPRGADTRQWHFTTQGSTRKLAVGWKISWAPEILAPDLGDGRTVAFTRTDAPAPTVLDASGEPMMAEQAIARVDLDPSSMPDPASTTQQLADVIDVVAPLITSETMLADLASAHGGPVTAVTLRADDYAVLEDDLRAIPGVTLYTEPRLIAADRRLNSPLLDSLRNVWQQSRDETAGWAVDVASPDGTSSRKAGFQGPGAPDIASTVDSGVQLAAETAVVSVGTPASIVAIKPSTGAVVAVAQNSYANELGTPALNHLYPAGTVSELVDASASMQGSDFSTAARQFGLGTSFSLPGADVVTASVPDGRTRSDQFRSASSTSRQDGMAVTPFGLAEMGAAISRGSAPAPMIVNGRPASVSSDGGPVDPAVLSRVRSSMTGLDGYTDVRGLTGGNSDDDRWYVATKGDLAISVLVENAGDADQAVRMTDLLLQEMASPTE</sequence>
<evidence type="ECO:0000313" key="3">
    <source>
        <dbReference type="EMBL" id="GGF93338.1"/>
    </source>
</evidence>
<organism evidence="3 4">
    <name type="scientific">Rhodococcoides trifolii</name>
    <dbReference type="NCBI Taxonomy" id="908250"/>
    <lineage>
        <taxon>Bacteria</taxon>
        <taxon>Bacillati</taxon>
        <taxon>Actinomycetota</taxon>
        <taxon>Actinomycetes</taxon>
        <taxon>Mycobacteriales</taxon>
        <taxon>Nocardiaceae</taxon>
        <taxon>Rhodococcoides</taxon>
    </lineage>
</organism>
<reference evidence="3" key="2">
    <citation type="submission" date="2020-09" db="EMBL/GenBank/DDBJ databases">
        <authorList>
            <person name="Sun Q."/>
            <person name="Sedlacek I."/>
        </authorList>
    </citation>
    <scope>NUCLEOTIDE SEQUENCE</scope>
    <source>
        <strain evidence="3">CCM 7905</strain>
    </source>
</reference>
<dbReference type="SUPFAM" id="SSF56601">
    <property type="entry name" value="beta-lactamase/transpeptidase-like"/>
    <property type="match status" value="1"/>
</dbReference>
<evidence type="ECO:0000256" key="2">
    <source>
        <dbReference type="SAM" id="Phobius"/>
    </source>
</evidence>
<reference evidence="3" key="1">
    <citation type="journal article" date="2014" name="Int. J. Syst. Evol. Microbiol.">
        <title>Complete genome sequence of Corynebacterium casei LMG S-19264T (=DSM 44701T), isolated from a smear-ripened cheese.</title>
        <authorList>
            <consortium name="US DOE Joint Genome Institute (JGI-PGF)"/>
            <person name="Walter F."/>
            <person name="Albersmeier A."/>
            <person name="Kalinowski J."/>
            <person name="Ruckert C."/>
        </authorList>
    </citation>
    <scope>NUCLEOTIDE SEQUENCE</scope>
    <source>
        <strain evidence="3">CCM 7905</strain>
    </source>
</reference>
<protein>
    <submittedName>
        <fullName evidence="3">Penicillin-binding protein, putative</fullName>
    </submittedName>
</protein>
<name>A0A917CNA6_9NOCA</name>
<feature type="compositionally biased region" description="Polar residues" evidence="1">
    <location>
        <begin position="438"/>
        <end position="447"/>
    </location>
</feature>
<dbReference type="InterPro" id="IPR012338">
    <property type="entry name" value="Beta-lactam/transpept-like"/>
</dbReference>